<evidence type="ECO:0000313" key="7">
    <source>
        <dbReference type="Proteomes" id="UP001142055"/>
    </source>
</evidence>
<feature type="compositionally biased region" description="Low complexity" evidence="2">
    <location>
        <begin position="1342"/>
        <end position="1360"/>
    </location>
</feature>
<evidence type="ECO:0000259" key="4">
    <source>
        <dbReference type="PROSITE" id="PS50106"/>
    </source>
</evidence>
<dbReference type="InterPro" id="IPR001478">
    <property type="entry name" value="PDZ"/>
</dbReference>
<feature type="region of interest" description="Disordered" evidence="2">
    <location>
        <begin position="1221"/>
        <end position="1290"/>
    </location>
</feature>
<feature type="region of interest" description="Disordered" evidence="2">
    <location>
        <begin position="1123"/>
        <end position="1162"/>
    </location>
</feature>
<dbReference type="PROSITE" id="PS50052">
    <property type="entry name" value="GUANYLATE_KINASE_2"/>
    <property type="match status" value="1"/>
</dbReference>
<feature type="domain" description="ZU5" evidence="5">
    <location>
        <begin position="1649"/>
        <end position="1783"/>
    </location>
</feature>
<feature type="compositionally biased region" description="Pro residues" evidence="2">
    <location>
        <begin position="1523"/>
        <end position="1532"/>
    </location>
</feature>
<protein>
    <recommendedName>
        <fullName evidence="8">Tight junction protein ZO-1</fullName>
    </recommendedName>
</protein>
<dbReference type="GO" id="GO:0005923">
    <property type="term" value="C:bicellular tight junction"/>
    <property type="evidence" value="ECO:0007669"/>
    <property type="project" value="TreeGrafter"/>
</dbReference>
<feature type="region of interest" description="Disordered" evidence="2">
    <location>
        <begin position="383"/>
        <end position="482"/>
    </location>
</feature>
<dbReference type="FunFam" id="2.30.42.10:FF:000138">
    <property type="entry name" value="Uncharacterized protein, isoform C"/>
    <property type="match status" value="1"/>
</dbReference>
<dbReference type="EMBL" id="JAPWDV010000001">
    <property type="protein sequence ID" value="KAJ6225405.1"/>
    <property type="molecule type" value="Genomic_DNA"/>
</dbReference>
<evidence type="ECO:0000256" key="1">
    <source>
        <dbReference type="ARBA" id="ARBA00022443"/>
    </source>
</evidence>
<dbReference type="PROSITE" id="PS50106">
    <property type="entry name" value="PDZ"/>
    <property type="match status" value="3"/>
</dbReference>
<feature type="region of interest" description="Disordered" evidence="2">
    <location>
        <begin position="1307"/>
        <end position="1398"/>
    </location>
</feature>
<dbReference type="PANTHER" id="PTHR13865:SF28">
    <property type="entry name" value="POLYCHAETOID, ISOFORM O"/>
    <property type="match status" value="1"/>
</dbReference>
<feature type="region of interest" description="Disordered" evidence="2">
    <location>
        <begin position="1025"/>
        <end position="1051"/>
    </location>
</feature>
<evidence type="ECO:0000259" key="5">
    <source>
        <dbReference type="PROSITE" id="PS51145"/>
    </source>
</evidence>
<feature type="region of interest" description="Disordered" evidence="2">
    <location>
        <begin position="1512"/>
        <end position="1556"/>
    </location>
</feature>
<accession>A0A9Q0MG72</accession>
<feature type="compositionally biased region" description="Basic and acidic residues" evidence="2">
    <location>
        <begin position="1"/>
        <end position="20"/>
    </location>
</feature>
<dbReference type="GO" id="GO:0150105">
    <property type="term" value="P:protein localization to cell-cell junction"/>
    <property type="evidence" value="ECO:0007669"/>
    <property type="project" value="TreeGrafter"/>
</dbReference>
<keyword evidence="1" id="KW-0728">SH3 domain</keyword>
<name>A0A9Q0MG72_BLOTA</name>
<feature type="compositionally biased region" description="Basic and acidic residues" evidence="2">
    <location>
        <begin position="471"/>
        <end position="482"/>
    </location>
</feature>
<feature type="compositionally biased region" description="Polar residues" evidence="2">
    <location>
        <begin position="1543"/>
        <end position="1556"/>
    </location>
</feature>
<feature type="compositionally biased region" description="Polar residues" evidence="2">
    <location>
        <begin position="1378"/>
        <end position="1398"/>
    </location>
</feature>
<dbReference type="InterPro" id="IPR008144">
    <property type="entry name" value="Guanylate_kin-like_dom"/>
</dbReference>
<dbReference type="Pfam" id="PF00595">
    <property type="entry name" value="PDZ"/>
    <property type="match status" value="3"/>
</dbReference>
<dbReference type="OMA" id="SPIRTEH"/>
<dbReference type="InterPro" id="IPR001452">
    <property type="entry name" value="SH3_domain"/>
</dbReference>
<dbReference type="GO" id="GO:0098609">
    <property type="term" value="P:cell-cell adhesion"/>
    <property type="evidence" value="ECO:0007669"/>
    <property type="project" value="TreeGrafter"/>
</dbReference>
<comment type="caution">
    <text evidence="6">The sequence shown here is derived from an EMBL/GenBank/DDBJ whole genome shotgun (WGS) entry which is preliminary data.</text>
</comment>
<feature type="domain" description="Guanylate kinase-like" evidence="3">
    <location>
        <begin position="777"/>
        <end position="881"/>
    </location>
</feature>
<evidence type="ECO:0000256" key="2">
    <source>
        <dbReference type="SAM" id="MobiDB-lite"/>
    </source>
</evidence>
<feature type="domain" description="PDZ" evidence="4">
    <location>
        <begin position="495"/>
        <end position="568"/>
    </location>
</feature>
<evidence type="ECO:0000259" key="3">
    <source>
        <dbReference type="PROSITE" id="PS50052"/>
    </source>
</evidence>
<dbReference type="Gene3D" id="2.60.220.30">
    <property type="match status" value="1"/>
</dbReference>
<dbReference type="CDD" id="cd06728">
    <property type="entry name" value="PDZ2_ZO1-like_ds"/>
    <property type="match status" value="1"/>
</dbReference>
<dbReference type="Gene3D" id="2.30.30.40">
    <property type="entry name" value="SH3 Domains"/>
    <property type="match status" value="1"/>
</dbReference>
<evidence type="ECO:0000313" key="6">
    <source>
        <dbReference type="EMBL" id="KAJ6225405.1"/>
    </source>
</evidence>
<dbReference type="SUPFAM" id="SSF50044">
    <property type="entry name" value="SH3-domain"/>
    <property type="match status" value="1"/>
</dbReference>
<dbReference type="InterPro" id="IPR008145">
    <property type="entry name" value="GK/Ca_channel_bsu"/>
</dbReference>
<dbReference type="GO" id="GO:0050839">
    <property type="term" value="F:cell adhesion molecule binding"/>
    <property type="evidence" value="ECO:0007669"/>
    <property type="project" value="TreeGrafter"/>
</dbReference>
<evidence type="ECO:0008006" key="8">
    <source>
        <dbReference type="Google" id="ProtNLM"/>
    </source>
</evidence>
<dbReference type="InterPro" id="IPR000906">
    <property type="entry name" value="ZU5_dom"/>
</dbReference>
<dbReference type="PANTHER" id="PTHR13865">
    <property type="entry name" value="TIGHT JUNCTION PROTEIN"/>
    <property type="match status" value="1"/>
</dbReference>
<dbReference type="Pfam" id="PF07653">
    <property type="entry name" value="SH3_2"/>
    <property type="match status" value="1"/>
</dbReference>
<dbReference type="CDD" id="cd06729">
    <property type="entry name" value="PDZ3_ZO1-like_domain"/>
    <property type="match status" value="1"/>
</dbReference>
<dbReference type="SMART" id="SM00228">
    <property type="entry name" value="PDZ"/>
    <property type="match status" value="3"/>
</dbReference>
<feature type="compositionally biased region" description="Low complexity" evidence="2">
    <location>
        <begin position="1322"/>
        <end position="1333"/>
    </location>
</feature>
<feature type="region of interest" description="Disordered" evidence="2">
    <location>
        <begin position="1065"/>
        <end position="1089"/>
    </location>
</feature>
<feature type="region of interest" description="Disordered" evidence="2">
    <location>
        <begin position="917"/>
        <end position="1011"/>
    </location>
</feature>
<reference evidence="6" key="1">
    <citation type="submission" date="2022-12" db="EMBL/GenBank/DDBJ databases">
        <title>Genome assemblies of Blomia tropicalis.</title>
        <authorList>
            <person name="Cui Y."/>
        </authorList>
    </citation>
    <scope>NUCLEOTIDE SEQUENCE</scope>
    <source>
        <tissue evidence="6">Adult mites</tissue>
    </source>
</reference>
<dbReference type="InterPro" id="IPR036034">
    <property type="entry name" value="PDZ_sf"/>
</dbReference>
<dbReference type="GO" id="GO:0045216">
    <property type="term" value="P:cell-cell junction organization"/>
    <property type="evidence" value="ECO:0007669"/>
    <property type="project" value="TreeGrafter"/>
</dbReference>
<dbReference type="SMART" id="SM00072">
    <property type="entry name" value="GuKc"/>
    <property type="match status" value="1"/>
</dbReference>
<feature type="compositionally biased region" description="Polar residues" evidence="2">
    <location>
        <begin position="383"/>
        <end position="414"/>
    </location>
</feature>
<feature type="region of interest" description="Disordered" evidence="2">
    <location>
        <begin position="635"/>
        <end position="671"/>
    </location>
</feature>
<dbReference type="Gene3D" id="2.30.42.10">
    <property type="match status" value="3"/>
</dbReference>
<dbReference type="InterPro" id="IPR036028">
    <property type="entry name" value="SH3-like_dom_sf"/>
</dbReference>
<proteinExistence type="predicted"/>
<feature type="domain" description="PDZ" evidence="4">
    <location>
        <begin position="189"/>
        <end position="268"/>
    </location>
</feature>
<gene>
    <name evidence="6" type="ORF">RDWZM_003950</name>
</gene>
<feature type="compositionally biased region" description="Pro residues" evidence="2">
    <location>
        <begin position="1077"/>
        <end position="1086"/>
    </location>
</feature>
<sequence>MKQRKSSKDSKLKTKSDDVGIKNNINSSYNPLSTLTRKSLPTFNVSKEHRSNNVNLKTQHDRQIQSSSSILKGGERVGWEYHTVALSRVPVYGFGIAVSGGRDNPHFMNGEPSIAISDVLKAGPAEGKLMVNDRVISANGISLENVDYSQAISVLRECGSNVSLLIKRRALVNHPIGNMIMEQNNNPIKVTLSKANKKEDFGIVLGCKIYVKEITNRINMNEKDVSIQEGDIIHKINNTNLEGLTLKEAKKLLDNCKEKVSLVIGRELQMPLQQPIPSSPPSLQMINNRFLNENGNYINGHSRSGSGQMSGPNQRWPNSHENQQSQPNGGTKTEEIYNNTMPNGNNDQNINSIAAMANGRPVSGINSWNQNQNLYVQPPTRSELQQLNQSANTTSTINGLNESIEANDSNSTIGSRLRAPMTQDVSLSQMDQQSSTEKNGQCGTSSKTGESTEMSPVRPLPKRPVHQESSPPKRIEESDQIKTHESEIRYISFHKEGSVGIRLTGGNEVGIFVTAVQPGSPASLQGLQVGDKLLKANGTDMNGFTREEAVLFLLRIQDKIDLVVQNCKQEYENIVANQKGDSFFIRVHFNYDSNGKGELSFHVGDVFHVVDTLFNGVVGSWFVYRLGRNNQEIQKGSIPNKSRADELASEQKAENNRSKKSLSGSDLNANDGTSSKRVNFFKRRRSARRSKSLSKDHWEDVVFGDCASKFSAYERVTLKSPGFVRPVVFFGPLADIAREKFLREYPDKYASPQPISINDDDDNSKCSTKLSSPSGIVRLSSIKDVVEKEKHALLDITPSAVDRLNYAQYYPIVIFMRAENKSVVKELRSRSSTKTTVHRSSRKLFEQSLKLEKLWHHIFTASVTLTSGGDLWYKKLKETIEKQQLNTIWMAETKPMENISDDFLFPMISRLSYASSPESDLDISANDSRLEDEENDAKEARFASTSNSSGRLVKSSSDPSLAHPDDQLVTEKRSNLQVESSIQAAKGVREKPVGMENGKSAQRSPNKQLPLHILLRKELSKALNYEAKDKEETQPNSIETSDENMGNYPTLRACDKYPITAQNNTTYSSYTNGSESPLPPPPPSTLPPSIYATKVQQQYVESPPQIDRNSKPSRFRSAHERLFGSMKKSNDKPIPPSQPPPPSSNNNSSHVPLPSSYCANEDSDYINTSSPVLKYVSDVESANKTSNVTLPQGRFVTGAFGDNSSYSSDSYTKYGSATSTLEASGGVAQRRRQPGPPPLPINNNQQSSLERKQHQLPPPPSNKFESFSSSKAPPSPPPKPGLNHGPMNKYAVNGQYQSLQNQMNAMTLNDPNVRPPPPPKPLMSSKPILPPLSQMNQSDYDNMPAINSNMNGNNNGSRRPSQLHSLDVNNGPPGYYQSLPQSSYGSTYAQQNPNPHRYSSTAETISNFMNGPSNNQTITQESENNYNSLRRPQNNYMEMNPESISYLKPGMSPTKVNSNHMNNNYSTNNYEHMRYSSNNGHYSPYNNGPYLNVPYSSNVKSSYNQMVEPTYGIGGGQHQDSSPLPPPPPLPAYPNGIGGTPISLPSTMQQVHQSSGQYLDLSLNRENRGSAFEVYRKPPPPIEAMLANENAMFQGLPPPPPPLTVNDYNWSNDINNDLGKTGSIGTHVGDGNNNHIISADRSQYSVVIATARGIFGPEGGSLVSAETGVSIIIPPGAISEGVTQEIYFKVCKDDNLAPPLDTDKGNPIVMCGPHGLVFNVPIKLCLPHCAVVNPDSWSFALKSSDTNNGEPAGWRNVSLSADSDGIMGNKFNEKFVTVLVDHF</sequence>
<feature type="compositionally biased region" description="Polar residues" evidence="2">
    <location>
        <begin position="423"/>
        <end position="454"/>
    </location>
</feature>
<dbReference type="CDD" id="cd11859">
    <property type="entry name" value="SH3_ZO"/>
    <property type="match status" value="1"/>
</dbReference>
<dbReference type="CDD" id="cd06727">
    <property type="entry name" value="PDZ1_ZO1-like"/>
    <property type="match status" value="1"/>
</dbReference>
<feature type="compositionally biased region" description="Low complexity" evidence="2">
    <location>
        <begin position="1144"/>
        <end position="1156"/>
    </location>
</feature>
<feature type="region of interest" description="Disordered" evidence="2">
    <location>
        <begin position="1"/>
        <end position="27"/>
    </location>
</feature>
<dbReference type="Pfam" id="PF00625">
    <property type="entry name" value="Guanylate_kin"/>
    <property type="match status" value="1"/>
</dbReference>
<feature type="compositionally biased region" description="Polar residues" evidence="2">
    <location>
        <begin position="1065"/>
        <end position="1075"/>
    </location>
</feature>
<dbReference type="PROSITE" id="PS51145">
    <property type="entry name" value="ZU5"/>
    <property type="match status" value="1"/>
</dbReference>
<dbReference type="SUPFAM" id="SSF50156">
    <property type="entry name" value="PDZ domain-like"/>
    <property type="match status" value="3"/>
</dbReference>
<dbReference type="Gene3D" id="3.40.50.300">
    <property type="entry name" value="P-loop containing nucleotide triphosphate hydrolases"/>
    <property type="match status" value="1"/>
</dbReference>
<dbReference type="InterPro" id="IPR027417">
    <property type="entry name" value="P-loop_NTPase"/>
</dbReference>
<dbReference type="Pfam" id="PF00791">
    <property type="entry name" value="ZU5"/>
    <property type="match status" value="1"/>
</dbReference>
<dbReference type="FunFam" id="2.30.42.10:FF:000029">
    <property type="entry name" value="tight junction protein ZO-1 isoform X1"/>
    <property type="match status" value="1"/>
</dbReference>
<feature type="domain" description="PDZ" evidence="4">
    <location>
        <begin position="83"/>
        <end position="170"/>
    </location>
</feature>
<feature type="compositionally biased region" description="Basic and acidic residues" evidence="2">
    <location>
        <begin position="642"/>
        <end position="657"/>
    </location>
</feature>
<feature type="compositionally biased region" description="Polar residues" evidence="2">
    <location>
        <begin position="661"/>
        <end position="671"/>
    </location>
</feature>
<feature type="region of interest" description="Disordered" evidence="2">
    <location>
        <begin position="294"/>
        <end position="349"/>
    </location>
</feature>
<feature type="compositionally biased region" description="Polar residues" evidence="2">
    <location>
        <begin position="943"/>
        <end position="959"/>
    </location>
</feature>
<dbReference type="GO" id="GO:0005886">
    <property type="term" value="C:plasma membrane"/>
    <property type="evidence" value="ECO:0007669"/>
    <property type="project" value="TreeGrafter"/>
</dbReference>
<dbReference type="Proteomes" id="UP001142055">
    <property type="component" value="Chromosome 1"/>
</dbReference>
<dbReference type="SUPFAM" id="SSF52540">
    <property type="entry name" value="P-loop containing nucleoside triphosphate hydrolases"/>
    <property type="match status" value="1"/>
</dbReference>
<feature type="compositionally biased region" description="Basic and acidic residues" evidence="2">
    <location>
        <begin position="963"/>
        <end position="974"/>
    </location>
</feature>
<feature type="compositionally biased region" description="Pro residues" evidence="2">
    <location>
        <begin position="1133"/>
        <end position="1143"/>
    </location>
</feature>
<keyword evidence="7" id="KW-1185">Reference proteome</keyword>
<organism evidence="6 7">
    <name type="scientific">Blomia tropicalis</name>
    <name type="common">Mite</name>
    <dbReference type="NCBI Taxonomy" id="40697"/>
    <lineage>
        <taxon>Eukaryota</taxon>
        <taxon>Metazoa</taxon>
        <taxon>Ecdysozoa</taxon>
        <taxon>Arthropoda</taxon>
        <taxon>Chelicerata</taxon>
        <taxon>Arachnida</taxon>
        <taxon>Acari</taxon>
        <taxon>Acariformes</taxon>
        <taxon>Sarcoptiformes</taxon>
        <taxon>Astigmata</taxon>
        <taxon>Glycyphagoidea</taxon>
        <taxon>Echimyopodidae</taxon>
        <taxon>Blomia</taxon>
    </lineage>
</organism>
<dbReference type="SMART" id="SM00218">
    <property type="entry name" value="ZU5"/>
    <property type="match status" value="1"/>
</dbReference>